<dbReference type="PROSITE" id="PS50158">
    <property type="entry name" value="ZF_CCHC"/>
    <property type="match status" value="1"/>
</dbReference>
<dbReference type="STRING" id="4097.A0A1S3XUL3"/>
<reference evidence="4" key="1">
    <citation type="submission" date="2025-08" db="UniProtKB">
        <authorList>
            <consortium name="RefSeq"/>
        </authorList>
    </citation>
    <scope>IDENTIFICATION</scope>
</reference>
<proteinExistence type="predicted"/>
<accession>A0A1S3XUL3</accession>
<dbReference type="PANTHER" id="PTHR31286">
    <property type="entry name" value="GLYCINE-RICH CELL WALL STRUCTURAL PROTEIN 1.8-LIKE"/>
    <property type="match status" value="1"/>
</dbReference>
<dbReference type="Pfam" id="PF14111">
    <property type="entry name" value="DUF4283"/>
    <property type="match status" value="1"/>
</dbReference>
<protein>
    <recommendedName>
        <fullName evidence="3">CCHC-type domain-containing protein</fullName>
    </recommendedName>
</protein>
<feature type="domain" description="CCHC-type" evidence="3">
    <location>
        <begin position="246"/>
        <end position="259"/>
    </location>
</feature>
<dbReference type="OMA" id="GHRETHY"/>
<evidence type="ECO:0000313" key="4">
    <source>
        <dbReference type="RefSeq" id="XP_016443636.1"/>
    </source>
</evidence>
<evidence type="ECO:0000259" key="3">
    <source>
        <dbReference type="PROSITE" id="PS50158"/>
    </source>
</evidence>
<dbReference type="RefSeq" id="XP_016443636.1">
    <property type="nucleotide sequence ID" value="XM_016588150.1"/>
</dbReference>
<dbReference type="KEGG" id="nta:107768971"/>
<evidence type="ECO:0000256" key="2">
    <source>
        <dbReference type="SAM" id="MobiDB-lite"/>
    </source>
</evidence>
<dbReference type="GO" id="GO:0008270">
    <property type="term" value="F:zinc ion binding"/>
    <property type="evidence" value="ECO:0007669"/>
    <property type="project" value="UniProtKB-KW"/>
</dbReference>
<keyword evidence="1" id="KW-0862">Zinc</keyword>
<dbReference type="InterPro" id="IPR040256">
    <property type="entry name" value="At4g02000-like"/>
</dbReference>
<dbReference type="InterPro" id="IPR025558">
    <property type="entry name" value="DUF4283"/>
</dbReference>
<feature type="region of interest" description="Disordered" evidence="2">
    <location>
        <begin position="294"/>
        <end position="322"/>
    </location>
</feature>
<gene>
    <name evidence="4" type="primary">LOC107768971</name>
</gene>
<name>A0A1S3XUL3_TOBAC</name>
<organism evidence="4">
    <name type="scientific">Nicotiana tabacum</name>
    <name type="common">Common tobacco</name>
    <dbReference type="NCBI Taxonomy" id="4097"/>
    <lineage>
        <taxon>Eukaryota</taxon>
        <taxon>Viridiplantae</taxon>
        <taxon>Streptophyta</taxon>
        <taxon>Embryophyta</taxon>
        <taxon>Tracheophyta</taxon>
        <taxon>Spermatophyta</taxon>
        <taxon>Magnoliopsida</taxon>
        <taxon>eudicotyledons</taxon>
        <taxon>Gunneridae</taxon>
        <taxon>Pentapetalae</taxon>
        <taxon>asterids</taxon>
        <taxon>lamiids</taxon>
        <taxon>Solanales</taxon>
        <taxon>Solanaceae</taxon>
        <taxon>Nicotianoideae</taxon>
        <taxon>Nicotianeae</taxon>
        <taxon>Nicotiana</taxon>
    </lineage>
</organism>
<dbReference type="OrthoDB" id="1750606at2759"/>
<dbReference type="GO" id="GO:0003676">
    <property type="term" value="F:nucleic acid binding"/>
    <property type="evidence" value="ECO:0007669"/>
    <property type="project" value="InterPro"/>
</dbReference>
<evidence type="ECO:0000256" key="1">
    <source>
        <dbReference type="PROSITE-ProRule" id="PRU00047"/>
    </source>
</evidence>
<dbReference type="InterPro" id="IPR001878">
    <property type="entry name" value="Znf_CCHC"/>
</dbReference>
<dbReference type="PANTHER" id="PTHR31286:SF99">
    <property type="entry name" value="DUF4283 DOMAIN-CONTAINING PROTEIN"/>
    <property type="match status" value="1"/>
</dbReference>
<dbReference type="AlphaFoldDB" id="A0A1S3XUL3"/>
<dbReference type="PaxDb" id="4097-A0A1S3XUL3"/>
<sequence length="344" mass="40099">MDPPRIKLSLPPEPPDKHSQMEIELPLHSYKEMLLDKSVSNQTNYYEIYHQPIPDLDKGKYIEGSIPLSQDEKERLYFLWRYSVIIKVFKRKIPHHLLRSKLNDLWKLSEQLILIDLGWDFYIVKFSLEESMVKALHLGPWFISGNFLYVRKWEPKFIPQEATLTSTTIWIRLPQLPTEFYDQDILEKVGRKLGKLLKIDQYTSSNLSGRYDRICIQVPLKIPVETSVIIGDHKQAVIYEREGTLCTVCGRIGHTAQNCNYRAPTTTTTHEPQEDHQKKVVISEESEWKTVTFPRRRKHGQAKATNKNDGRMNKPQHAPQTEEIQVNLFDANSGKFLQNSNSSL</sequence>
<keyword evidence="1" id="KW-0863">Zinc-finger</keyword>
<keyword evidence="1" id="KW-0479">Metal-binding</keyword>